<feature type="chain" id="PRO_5046670708" description="triphosphoribosyl-dephospho-CoA synthase" evidence="6">
    <location>
        <begin position="24"/>
        <end position="287"/>
    </location>
</feature>
<dbReference type="GO" id="GO:0016757">
    <property type="term" value="F:glycosyltransferase activity"/>
    <property type="evidence" value="ECO:0007669"/>
    <property type="project" value="UniProtKB-KW"/>
</dbReference>
<organism evidence="7 8">
    <name type="scientific">Paenibacillus peoriae</name>
    <dbReference type="NCBI Taxonomy" id="59893"/>
    <lineage>
        <taxon>Bacteria</taxon>
        <taxon>Bacillati</taxon>
        <taxon>Bacillota</taxon>
        <taxon>Bacilli</taxon>
        <taxon>Bacillales</taxon>
        <taxon>Paenibacillaceae</taxon>
        <taxon>Paenibacillus</taxon>
    </lineage>
</organism>
<evidence type="ECO:0000256" key="2">
    <source>
        <dbReference type="ARBA" id="ARBA00012074"/>
    </source>
</evidence>
<sequence length="287" mass="31140">MIHRLNSGAGLKAMLTMNHSAFAASLAAKAVKALMEEALLTPKPGLVDARDNGSHTDMSIDLMLASARALEDTFREIAIVSYLHPVDQTLREQIALIGREGEKVMLSATNGVNTHKGAIWALGLLTSARAAFPRERDPHQIMSIAGRIASFHDRYRPMQQTNGRTVKKKYAVVGAEEEAKLGFPHIRDEALPALLRARACGKTEVEARLEALLALVACVDDTCILHRGQLTDLMAIQSMAAAFLAADGLRTQSGRKLLYRLSEYCNVRQLSPGGSADLLAATLFLID</sequence>
<evidence type="ECO:0000256" key="3">
    <source>
        <dbReference type="ARBA" id="ARBA00022679"/>
    </source>
</evidence>
<dbReference type="Gene3D" id="1.10.4200.10">
    <property type="entry name" value="Triphosphoribosyl-dephospho-CoA protein"/>
    <property type="match status" value="2"/>
</dbReference>
<gene>
    <name evidence="7" type="ORF">J2W98_004173</name>
</gene>
<dbReference type="EC" id="2.4.2.52" evidence="2"/>
<keyword evidence="5" id="KW-0067">ATP-binding</keyword>
<keyword evidence="7" id="KW-0328">Glycosyltransferase</keyword>
<dbReference type="Pfam" id="PF01874">
    <property type="entry name" value="CitG"/>
    <property type="match status" value="1"/>
</dbReference>
<dbReference type="PANTHER" id="PTHR30201:SF2">
    <property type="entry name" value="2-(5''-TRIPHOSPHORIBOSYL)-3'-DEPHOSPHOCOENZYME-A SYNTHASE"/>
    <property type="match status" value="1"/>
</dbReference>
<evidence type="ECO:0000313" key="8">
    <source>
        <dbReference type="Proteomes" id="UP001266807"/>
    </source>
</evidence>
<dbReference type="Proteomes" id="UP001266807">
    <property type="component" value="Unassembled WGS sequence"/>
</dbReference>
<dbReference type="NCBIfam" id="TIGR03132">
    <property type="entry name" value="malonate_mdcB"/>
    <property type="match status" value="1"/>
</dbReference>
<name>A0ABU1QK95_9BACL</name>
<dbReference type="NCBIfam" id="NF002315">
    <property type="entry name" value="PRK01237.1"/>
    <property type="match status" value="1"/>
</dbReference>
<feature type="signal peptide" evidence="6">
    <location>
        <begin position="1"/>
        <end position="23"/>
    </location>
</feature>
<dbReference type="InterPro" id="IPR002736">
    <property type="entry name" value="CitG"/>
</dbReference>
<keyword evidence="4" id="KW-0547">Nucleotide-binding</keyword>
<keyword evidence="6" id="KW-0732">Signal</keyword>
<dbReference type="GO" id="GO:0046917">
    <property type="term" value="F:triphosphoribosyl-dephospho-CoA synthase activity"/>
    <property type="evidence" value="ECO:0007669"/>
    <property type="project" value="UniProtKB-EC"/>
</dbReference>
<evidence type="ECO:0000256" key="4">
    <source>
        <dbReference type="ARBA" id="ARBA00022741"/>
    </source>
</evidence>
<dbReference type="InterPro" id="IPR017555">
    <property type="entry name" value="TriPribosyl-deP-CoA_syn"/>
</dbReference>
<keyword evidence="3 7" id="KW-0808">Transferase</keyword>
<accession>A0ABU1QK95</accession>
<evidence type="ECO:0000256" key="5">
    <source>
        <dbReference type="ARBA" id="ARBA00022840"/>
    </source>
</evidence>
<reference evidence="7 8" key="1">
    <citation type="submission" date="2023-07" db="EMBL/GenBank/DDBJ databases">
        <title>Sorghum-associated microbial communities from plants grown in Nebraska, USA.</title>
        <authorList>
            <person name="Schachtman D."/>
        </authorList>
    </citation>
    <scope>NUCLEOTIDE SEQUENCE [LARGE SCALE GENOMIC DNA]</scope>
    <source>
        <strain evidence="7 8">BE143</strain>
    </source>
</reference>
<comment type="caution">
    <text evidence="7">The sequence shown here is derived from an EMBL/GenBank/DDBJ whole genome shotgun (WGS) entry which is preliminary data.</text>
</comment>
<keyword evidence="8" id="KW-1185">Reference proteome</keyword>
<comment type="catalytic activity">
    <reaction evidence="1">
        <text>3'-dephospho-CoA + ATP = 2'-(5''-triphospho-alpha-D-ribosyl)-3'-dephospho-CoA + adenine</text>
        <dbReference type="Rhea" id="RHEA:15117"/>
        <dbReference type="ChEBI" id="CHEBI:16708"/>
        <dbReference type="ChEBI" id="CHEBI:30616"/>
        <dbReference type="ChEBI" id="CHEBI:57328"/>
        <dbReference type="ChEBI" id="CHEBI:61378"/>
        <dbReference type="EC" id="2.4.2.52"/>
    </reaction>
</comment>
<dbReference type="PANTHER" id="PTHR30201">
    <property type="entry name" value="TRIPHOSPHORIBOSYL-DEPHOSPHO-COA SYNTHASE"/>
    <property type="match status" value="1"/>
</dbReference>
<evidence type="ECO:0000256" key="1">
    <source>
        <dbReference type="ARBA" id="ARBA00001210"/>
    </source>
</evidence>
<evidence type="ECO:0000313" key="7">
    <source>
        <dbReference type="EMBL" id="MDR6779892.1"/>
    </source>
</evidence>
<protein>
    <recommendedName>
        <fullName evidence="2">triphosphoribosyl-dephospho-CoA synthase</fullName>
        <ecNumber evidence="2">2.4.2.52</ecNumber>
    </recommendedName>
</protein>
<dbReference type="EMBL" id="JAVDUG010000005">
    <property type="protein sequence ID" value="MDR6779892.1"/>
    <property type="molecule type" value="Genomic_DNA"/>
</dbReference>
<proteinExistence type="predicted"/>
<evidence type="ECO:0000256" key="6">
    <source>
        <dbReference type="SAM" id="SignalP"/>
    </source>
</evidence>